<accession>A0A6G0TSH7</accession>
<dbReference type="EMBL" id="VYZN01000017">
    <property type="protein sequence ID" value="KAE9537843.1"/>
    <property type="molecule type" value="Genomic_DNA"/>
</dbReference>
<proteinExistence type="predicted"/>
<dbReference type="Proteomes" id="UP000475862">
    <property type="component" value="Unassembled WGS sequence"/>
</dbReference>
<organism evidence="1 2">
    <name type="scientific">Aphis glycines</name>
    <name type="common">Soybean aphid</name>
    <dbReference type="NCBI Taxonomy" id="307491"/>
    <lineage>
        <taxon>Eukaryota</taxon>
        <taxon>Metazoa</taxon>
        <taxon>Ecdysozoa</taxon>
        <taxon>Arthropoda</taxon>
        <taxon>Hexapoda</taxon>
        <taxon>Insecta</taxon>
        <taxon>Pterygota</taxon>
        <taxon>Neoptera</taxon>
        <taxon>Paraneoptera</taxon>
        <taxon>Hemiptera</taxon>
        <taxon>Sternorrhyncha</taxon>
        <taxon>Aphidomorpha</taxon>
        <taxon>Aphidoidea</taxon>
        <taxon>Aphididae</taxon>
        <taxon>Aphidini</taxon>
        <taxon>Aphis</taxon>
        <taxon>Aphis</taxon>
    </lineage>
</organism>
<gene>
    <name evidence="1" type="ORF">AGLY_005815</name>
</gene>
<reference evidence="1 2" key="1">
    <citation type="submission" date="2019-08" db="EMBL/GenBank/DDBJ databases">
        <title>The genome of the soybean aphid Biotype 1, its phylome, world population structure and adaptation to the North American continent.</title>
        <authorList>
            <person name="Giordano R."/>
            <person name="Donthu R.K."/>
            <person name="Hernandez A.G."/>
            <person name="Wright C.L."/>
            <person name="Zimin A.V."/>
        </authorList>
    </citation>
    <scope>NUCLEOTIDE SEQUENCE [LARGE SCALE GENOMIC DNA]</scope>
    <source>
        <tissue evidence="1">Whole aphids</tissue>
    </source>
</reference>
<evidence type="ECO:0000313" key="1">
    <source>
        <dbReference type="EMBL" id="KAE9537843.1"/>
    </source>
</evidence>
<dbReference type="AlphaFoldDB" id="A0A6G0TSH7"/>
<name>A0A6G0TSH7_APHGL</name>
<feature type="non-terminal residue" evidence="1">
    <location>
        <position position="197"/>
    </location>
</feature>
<comment type="caution">
    <text evidence="1">The sequence shown here is derived from an EMBL/GenBank/DDBJ whole genome shotgun (WGS) entry which is preliminary data.</text>
</comment>
<sequence length="197" mass="22381">MKTLWNIKTKQLDSNVLKLMQLYKKKTKRETKIYKPRSSKTQIILNYLRLYIISYDLLVNNNFTNIKDVNNIIIIILTQAYQASLKFQTQMMRLKLFVVVGEQDKMDGQVVGSNLVDSENLSMKSSKYDVNIPVDSLGGSSLTTCLSCSKGVPHVSYGNLPVAILATESTRYPDIPKSHIFTLPLRLIKIFDGLTSR</sequence>
<protein>
    <submittedName>
        <fullName evidence="1">Uncharacterized protein</fullName>
    </submittedName>
</protein>
<keyword evidence="2" id="KW-1185">Reference proteome</keyword>
<evidence type="ECO:0000313" key="2">
    <source>
        <dbReference type="Proteomes" id="UP000475862"/>
    </source>
</evidence>